<dbReference type="EMBL" id="KR029596">
    <property type="protein sequence ID" value="AKH47684.1"/>
    <property type="molecule type" value="Genomic_DNA"/>
</dbReference>
<organism evidence="2">
    <name type="scientific">uncultured marine virus</name>
    <dbReference type="NCBI Taxonomy" id="186617"/>
    <lineage>
        <taxon>Viruses</taxon>
        <taxon>environmental samples</taxon>
    </lineage>
</organism>
<sequence>MTESTIPPISMIATKEIRFRSLTTQVQSGQGGSGYQLRGPMMGLSTPHTPPRTPERPSKGSTKRKG</sequence>
<accession>A0A0F7L568</accession>
<reference evidence="2" key="2">
    <citation type="submission" date="2015-03" db="EMBL/GenBank/DDBJ databases">
        <authorList>
            <person name="Chow C.-E.T."/>
            <person name="Winget D.M."/>
            <person name="White R.A.III."/>
            <person name="Hallam S.J."/>
            <person name="Suttle C.A."/>
        </authorList>
    </citation>
    <scope>NUCLEOTIDE SEQUENCE</scope>
    <source>
        <strain evidence="2">Oxic1_1</strain>
    </source>
</reference>
<reference evidence="2" key="1">
    <citation type="journal article" date="2015" name="Front. Microbiol.">
        <title>Combining genomic sequencing methods to explore viral diversity and reveal potential virus-host interactions.</title>
        <authorList>
            <person name="Chow C.E."/>
            <person name="Winget D.M."/>
            <person name="White R.A.III."/>
            <person name="Hallam S.J."/>
            <person name="Suttle C.A."/>
        </authorList>
    </citation>
    <scope>NUCLEOTIDE SEQUENCE</scope>
    <source>
        <strain evidence="2">Oxic1_1</strain>
    </source>
</reference>
<protein>
    <submittedName>
        <fullName evidence="2">Terminase</fullName>
    </submittedName>
</protein>
<proteinExistence type="predicted"/>
<feature type="region of interest" description="Disordered" evidence="1">
    <location>
        <begin position="25"/>
        <end position="66"/>
    </location>
</feature>
<evidence type="ECO:0000256" key="1">
    <source>
        <dbReference type="SAM" id="MobiDB-lite"/>
    </source>
</evidence>
<evidence type="ECO:0000313" key="2">
    <source>
        <dbReference type="EMBL" id="AKH47684.1"/>
    </source>
</evidence>
<name>A0A0F7L568_9VIRU</name>